<feature type="compositionally biased region" description="Basic residues" evidence="1">
    <location>
        <begin position="569"/>
        <end position="581"/>
    </location>
</feature>
<feature type="compositionally biased region" description="Basic and acidic residues" evidence="1">
    <location>
        <begin position="526"/>
        <end position="543"/>
    </location>
</feature>
<feature type="compositionally biased region" description="Polar residues" evidence="1">
    <location>
        <begin position="582"/>
        <end position="593"/>
    </location>
</feature>
<reference evidence="2" key="1">
    <citation type="submission" date="2021-01" db="EMBL/GenBank/DDBJ databases">
        <authorList>
            <person name="Zahm M."/>
            <person name="Roques C."/>
            <person name="Cabau C."/>
            <person name="Klopp C."/>
            <person name="Donnadieu C."/>
            <person name="Jouanno E."/>
            <person name="Lampietro C."/>
            <person name="Louis A."/>
            <person name="Herpin A."/>
            <person name="Echchiki A."/>
            <person name="Berthelot C."/>
            <person name="Parey E."/>
            <person name="Roest-Crollius H."/>
            <person name="Braasch I."/>
            <person name="Postlethwait J."/>
            <person name="Bobe J."/>
            <person name="Montfort J."/>
            <person name="Bouchez O."/>
            <person name="Begum T."/>
            <person name="Mejri S."/>
            <person name="Adams A."/>
            <person name="Chen W.-J."/>
            <person name="Guiguen Y."/>
        </authorList>
    </citation>
    <scope>NUCLEOTIDE SEQUENCE</scope>
    <source>
        <strain evidence="2">YG-15Mar2019-1</strain>
        <tissue evidence="2">Brain</tissue>
    </source>
</reference>
<feature type="region of interest" description="Disordered" evidence="1">
    <location>
        <begin position="354"/>
        <end position="380"/>
    </location>
</feature>
<evidence type="ECO:0000313" key="2">
    <source>
        <dbReference type="EMBL" id="KAG7454391.1"/>
    </source>
</evidence>
<feature type="region of interest" description="Disordered" evidence="1">
    <location>
        <begin position="411"/>
        <end position="595"/>
    </location>
</feature>
<proteinExistence type="predicted"/>
<protein>
    <submittedName>
        <fullName evidence="2">Uncharacterized protein</fullName>
    </submittedName>
</protein>
<gene>
    <name evidence="2" type="ORF">MATL_G00259220</name>
</gene>
<comment type="caution">
    <text evidence="2">The sequence shown here is derived from an EMBL/GenBank/DDBJ whole genome shotgun (WGS) entry which is preliminary data.</text>
</comment>
<dbReference type="OrthoDB" id="8923208at2759"/>
<name>A0A9D3PCU7_MEGAT</name>
<organism evidence="2 3">
    <name type="scientific">Megalops atlanticus</name>
    <name type="common">Tarpon</name>
    <name type="synonym">Clupea gigantea</name>
    <dbReference type="NCBI Taxonomy" id="7932"/>
    <lineage>
        <taxon>Eukaryota</taxon>
        <taxon>Metazoa</taxon>
        <taxon>Chordata</taxon>
        <taxon>Craniata</taxon>
        <taxon>Vertebrata</taxon>
        <taxon>Euteleostomi</taxon>
        <taxon>Actinopterygii</taxon>
        <taxon>Neopterygii</taxon>
        <taxon>Teleostei</taxon>
        <taxon>Elopiformes</taxon>
        <taxon>Megalopidae</taxon>
        <taxon>Megalops</taxon>
    </lineage>
</organism>
<feature type="compositionally biased region" description="Polar residues" evidence="1">
    <location>
        <begin position="510"/>
        <end position="522"/>
    </location>
</feature>
<dbReference type="AlphaFoldDB" id="A0A9D3PCU7"/>
<evidence type="ECO:0000256" key="1">
    <source>
        <dbReference type="SAM" id="MobiDB-lite"/>
    </source>
</evidence>
<feature type="compositionally biased region" description="Polar residues" evidence="1">
    <location>
        <begin position="756"/>
        <end position="774"/>
    </location>
</feature>
<feature type="compositionally biased region" description="Polar residues" evidence="1">
    <location>
        <begin position="881"/>
        <end position="913"/>
    </location>
</feature>
<feature type="region of interest" description="Disordered" evidence="1">
    <location>
        <begin position="184"/>
        <end position="207"/>
    </location>
</feature>
<feature type="compositionally biased region" description="Basic and acidic residues" evidence="1">
    <location>
        <begin position="453"/>
        <end position="466"/>
    </location>
</feature>
<dbReference type="Proteomes" id="UP001046870">
    <property type="component" value="Chromosome 25"/>
</dbReference>
<accession>A0A9D3PCU7</accession>
<feature type="compositionally biased region" description="Basic residues" evidence="1">
    <location>
        <begin position="631"/>
        <end position="644"/>
    </location>
</feature>
<feature type="region of interest" description="Disordered" evidence="1">
    <location>
        <begin position="111"/>
        <end position="165"/>
    </location>
</feature>
<feature type="compositionally biased region" description="Basic and acidic residues" evidence="1">
    <location>
        <begin position="484"/>
        <end position="494"/>
    </location>
</feature>
<feature type="region of interest" description="Disordered" evidence="1">
    <location>
        <begin position="844"/>
        <end position="925"/>
    </location>
</feature>
<sequence>MNINTVLRLFWGGSQQNIIDSLRFDQYRSIMCDVLSVCTQDAQSVVFSQIEPTCLQKVANCQIIKHDATFPNEVVYKSSWLNLNEQLDDIDKEHGFPLHLRFGRRVIEEESKGEEVNKCNSNKPGEAASESQKKKVDIAMPPTQPQTEGTSTGVGMDTPSDPLSALQINVLPPEDAVRFFRGDVSGGEQTEDLQREGGEPDSEETGSQMEVELPAQHVQNKTCQLEVYCCLSRWIDVVTGNKTGSGCSCSNRATSNLETAEGSAGSADTGGVKDINAVPEDGVIGGDGSALKSDTTLMQTVEVVTPGEEVKAVSDECKQIENGSVVCSVRDPVNGNEGKDAIFPLQRNAKEGVKGSSHCLGDESVSELAAPPPASARRASNVVEVEIEDVCSSYEEVLKMATVTPEPLWRVSRRKRRGSSCSNKDKSHGTGSKIGEVPSVCDKAVPKSGTSSKRSEPPNVTEDRVTMENTSLSPETGCLSSEGKYNRREEDVKRGGQKLKKVRWEETPESKSPIQDYSSQSLMGRKGNDKSLPEADREIKVATDDTDNSKMYLKEKRKAVLQPESPPSKHQKLVKHSKKVQSNKGGNGQQTEGRSCGALPELVKENCHVSLALYGSSPQRRHGTLGSNRRFDRKPKKTDKRHRYGDKALSPPATITFNVSYKTMDASETYHGNNTAKQQVFANWKSSLVSAKNCSARRSRLPKLPITEGQAKTFTGQETARSPQSKIMPVKLPTVTTCLNKNENQKSAVTKLPENKSVSTQTQQQAMKNTTGRSKNGKWHGTAALSSSLEEEGTSVKKDRKSHGAEPVRRQSQRLSAVGETDSERKKETCVLDFKLLPESFNFKDDQDLQGPTKHRNPVKIEPVCPKVSDKQSGGLKKTTWGAQGSWSKHSDSKGQTSSKAMSPRETTPSTFQEYKKKYMAQGKK</sequence>
<keyword evidence="3" id="KW-1185">Reference proteome</keyword>
<feature type="region of interest" description="Disordered" evidence="1">
    <location>
        <begin position="746"/>
        <end position="824"/>
    </location>
</feature>
<feature type="compositionally biased region" description="Basic and acidic residues" evidence="1">
    <location>
        <begin position="794"/>
        <end position="809"/>
    </location>
</feature>
<evidence type="ECO:0000313" key="3">
    <source>
        <dbReference type="Proteomes" id="UP001046870"/>
    </source>
</evidence>
<feature type="region of interest" description="Disordered" evidence="1">
    <location>
        <begin position="617"/>
        <end position="650"/>
    </location>
</feature>
<dbReference type="EMBL" id="JAFDVH010000025">
    <property type="protein sequence ID" value="KAG7454391.1"/>
    <property type="molecule type" value="Genomic_DNA"/>
</dbReference>